<dbReference type="PANTHER" id="PTHR42938:SF47">
    <property type="entry name" value="HYDROXYPYRUVATE REDUCTASE"/>
    <property type="match status" value="1"/>
</dbReference>
<keyword evidence="10" id="KW-0472">Membrane</keyword>
<comment type="catalytic activity">
    <reaction evidence="8 9">
        <text>(2R)-3-phosphoglycerate + NAD(+) = 3-phosphooxypyruvate + NADH + H(+)</text>
        <dbReference type="Rhea" id="RHEA:12641"/>
        <dbReference type="ChEBI" id="CHEBI:15378"/>
        <dbReference type="ChEBI" id="CHEBI:18110"/>
        <dbReference type="ChEBI" id="CHEBI:57540"/>
        <dbReference type="ChEBI" id="CHEBI:57945"/>
        <dbReference type="ChEBI" id="CHEBI:58272"/>
        <dbReference type="EC" id="1.1.1.95"/>
    </reaction>
</comment>
<dbReference type="InterPro" id="IPR045865">
    <property type="entry name" value="ACT-like_dom_sf"/>
</dbReference>
<evidence type="ECO:0000256" key="2">
    <source>
        <dbReference type="ARBA" id="ARBA00005854"/>
    </source>
</evidence>
<keyword evidence="9" id="KW-0028">Amino-acid biosynthesis</keyword>
<dbReference type="PROSITE" id="PS51671">
    <property type="entry name" value="ACT"/>
    <property type="match status" value="1"/>
</dbReference>
<name>A0A7G9Z5G5_9EURY</name>
<accession>A0A7G9Z5G5</accession>
<dbReference type="InterPro" id="IPR036291">
    <property type="entry name" value="NAD(P)-bd_dom_sf"/>
</dbReference>
<evidence type="ECO:0000256" key="10">
    <source>
        <dbReference type="SAM" id="Phobius"/>
    </source>
</evidence>
<protein>
    <recommendedName>
        <fullName evidence="4 9">D-3-phosphoglycerate dehydrogenase</fullName>
        <ecNumber evidence="3 9">1.1.1.95</ecNumber>
    </recommendedName>
</protein>
<dbReference type="SUPFAM" id="SSF143548">
    <property type="entry name" value="Serine metabolism enzymes domain"/>
    <property type="match status" value="1"/>
</dbReference>
<dbReference type="AlphaFoldDB" id="A0A7G9Z5G5"/>
<dbReference type="Pfam" id="PF02826">
    <property type="entry name" value="2-Hacid_dh_C"/>
    <property type="match status" value="1"/>
</dbReference>
<evidence type="ECO:0000259" key="11">
    <source>
        <dbReference type="PROSITE" id="PS51671"/>
    </source>
</evidence>
<evidence type="ECO:0000256" key="9">
    <source>
        <dbReference type="RuleBase" id="RU363003"/>
    </source>
</evidence>
<comment type="similarity">
    <text evidence="2 9">Belongs to the D-isomer specific 2-hydroxyacid dehydrogenase family.</text>
</comment>
<dbReference type="GO" id="GO:0004617">
    <property type="term" value="F:phosphoglycerate dehydrogenase activity"/>
    <property type="evidence" value="ECO:0007669"/>
    <property type="project" value="UniProtKB-UniRule"/>
</dbReference>
<evidence type="ECO:0000256" key="4">
    <source>
        <dbReference type="ARBA" id="ARBA00021582"/>
    </source>
</evidence>
<keyword evidence="6 9" id="KW-0520">NAD</keyword>
<comment type="pathway">
    <text evidence="1 9">Amino-acid biosynthesis; L-serine biosynthesis; L-serine from 3-phospho-D-glycerate: step 1/3.</text>
</comment>
<reference evidence="12" key="1">
    <citation type="submission" date="2020-06" db="EMBL/GenBank/DDBJ databases">
        <title>Unique genomic features of the anaerobic methanotrophic archaea.</title>
        <authorList>
            <person name="Chadwick G.L."/>
            <person name="Skennerton C.T."/>
            <person name="Laso-Perez R."/>
            <person name="Leu A.O."/>
            <person name="Speth D.R."/>
            <person name="Yu H."/>
            <person name="Morgan-Lang C."/>
            <person name="Hatzenpichler R."/>
            <person name="Goudeau D."/>
            <person name="Malmstrom R."/>
            <person name="Brazelton W.J."/>
            <person name="Woyke T."/>
            <person name="Hallam S.J."/>
            <person name="Tyson G.W."/>
            <person name="Wegener G."/>
            <person name="Boetius A."/>
            <person name="Orphan V."/>
        </authorList>
    </citation>
    <scope>NUCLEOTIDE SEQUENCE</scope>
</reference>
<feature type="domain" description="ACT" evidence="11">
    <location>
        <begin position="516"/>
        <end position="588"/>
    </location>
</feature>
<dbReference type="CDD" id="cd12173">
    <property type="entry name" value="PGDH_4"/>
    <property type="match status" value="1"/>
</dbReference>
<dbReference type="PROSITE" id="PS00065">
    <property type="entry name" value="D_2_HYDROXYACID_DH_1"/>
    <property type="match status" value="1"/>
</dbReference>
<dbReference type="NCBIfam" id="TIGR01327">
    <property type="entry name" value="PGDH"/>
    <property type="match status" value="1"/>
</dbReference>
<feature type="transmembrane region" description="Helical" evidence="10">
    <location>
        <begin position="20"/>
        <end position="38"/>
    </location>
</feature>
<organism evidence="12">
    <name type="scientific">Candidatus Methanophaga sp. ANME-1 ERB7</name>
    <dbReference type="NCBI Taxonomy" id="2759913"/>
    <lineage>
        <taxon>Archaea</taxon>
        <taxon>Methanobacteriati</taxon>
        <taxon>Methanobacteriota</taxon>
        <taxon>Stenosarchaea group</taxon>
        <taxon>Methanomicrobia</taxon>
        <taxon>Candidatus Methanophagales</taxon>
        <taxon>Candidatus Methanophagaceae</taxon>
        <taxon>Candidatus Methanophaga</taxon>
    </lineage>
</organism>
<dbReference type="Pfam" id="PF19304">
    <property type="entry name" value="PGDH_inter"/>
    <property type="match status" value="1"/>
</dbReference>
<dbReference type="InterPro" id="IPR045626">
    <property type="entry name" value="PGDH_ASB_dom"/>
</dbReference>
<keyword evidence="10" id="KW-0812">Transmembrane</keyword>
<dbReference type="PROSITE" id="PS00671">
    <property type="entry name" value="D_2_HYDROXYACID_DH_3"/>
    <property type="match status" value="1"/>
</dbReference>
<dbReference type="InterPro" id="IPR029753">
    <property type="entry name" value="D-isomer_DH_CS"/>
</dbReference>
<evidence type="ECO:0000256" key="7">
    <source>
        <dbReference type="ARBA" id="ARBA00023299"/>
    </source>
</evidence>
<dbReference type="GO" id="GO:0051287">
    <property type="term" value="F:NAD binding"/>
    <property type="evidence" value="ECO:0007669"/>
    <property type="project" value="UniProtKB-UniRule"/>
</dbReference>
<dbReference type="FunFam" id="3.40.50.720:FF:000021">
    <property type="entry name" value="D-3-phosphoglycerate dehydrogenase"/>
    <property type="match status" value="1"/>
</dbReference>
<dbReference type="Gene3D" id="3.30.70.260">
    <property type="match status" value="1"/>
</dbReference>
<dbReference type="EC" id="1.1.1.95" evidence="3 9"/>
<proteinExistence type="inferred from homology"/>
<dbReference type="InterPro" id="IPR029752">
    <property type="entry name" value="D-isomer_DH_CS1"/>
</dbReference>
<dbReference type="Pfam" id="PF01842">
    <property type="entry name" value="ACT"/>
    <property type="match status" value="1"/>
</dbReference>
<gene>
    <name evidence="12" type="primary">pdxB</name>
    <name evidence="12" type="ORF">BHOFGHMF_00016</name>
</gene>
<dbReference type="InterPro" id="IPR006140">
    <property type="entry name" value="D-isomer_DH_NAD-bd"/>
</dbReference>
<dbReference type="InterPro" id="IPR002912">
    <property type="entry name" value="ACT_dom"/>
</dbReference>
<dbReference type="Pfam" id="PF00389">
    <property type="entry name" value="2-Hacid_dh"/>
    <property type="match status" value="1"/>
</dbReference>
<keyword evidence="10" id="KW-1133">Transmembrane helix</keyword>
<dbReference type="InterPro" id="IPR006236">
    <property type="entry name" value="PGDH"/>
</dbReference>
<dbReference type="FunFam" id="3.30.1330.90:FF:000003">
    <property type="entry name" value="D-3-phosphoglycerate dehydrogenase"/>
    <property type="match status" value="1"/>
</dbReference>
<evidence type="ECO:0000256" key="8">
    <source>
        <dbReference type="ARBA" id="ARBA00048731"/>
    </source>
</evidence>
<dbReference type="CDD" id="cd04902">
    <property type="entry name" value="ACT_3PGDH-xct"/>
    <property type="match status" value="1"/>
</dbReference>
<dbReference type="InterPro" id="IPR029009">
    <property type="entry name" value="ASB_dom_sf"/>
</dbReference>
<dbReference type="InterPro" id="IPR006139">
    <property type="entry name" value="D-isomer_2_OHA_DH_cat_dom"/>
</dbReference>
<dbReference type="PROSITE" id="PS00670">
    <property type="entry name" value="D_2_HYDROXYACID_DH_2"/>
    <property type="match status" value="1"/>
</dbReference>
<evidence type="ECO:0000256" key="6">
    <source>
        <dbReference type="ARBA" id="ARBA00023027"/>
    </source>
</evidence>
<keyword evidence="7 9" id="KW-0718">Serine biosynthesis</keyword>
<dbReference type="SUPFAM" id="SSF52283">
    <property type="entry name" value="Formate/glycerate dehydrogenase catalytic domain-like"/>
    <property type="match status" value="1"/>
</dbReference>
<dbReference type="GO" id="GO:0006564">
    <property type="term" value="P:L-serine biosynthetic process"/>
    <property type="evidence" value="ECO:0007669"/>
    <property type="project" value="UniProtKB-UniRule"/>
</dbReference>
<evidence type="ECO:0000313" key="12">
    <source>
        <dbReference type="EMBL" id="QNO55499.1"/>
    </source>
</evidence>
<evidence type="ECO:0000256" key="5">
    <source>
        <dbReference type="ARBA" id="ARBA00023002"/>
    </source>
</evidence>
<dbReference type="UniPathway" id="UPA00135">
    <property type="reaction ID" value="UER00196"/>
</dbReference>
<sequence>MQLLFMLVYKRGKRHRLSFFMILFIFTYIYHLFISLRLKSGSRQSQMSVNTEKGTTSKVLVTDNISEEGIKKLREFGDVDVELDLSKEDLAVHIADYDALVIRSGTTVTKEIIDAGKRLKVIGRAGVGVDNIDVERATEKGILVVNSPEANSISAAEHTFAMLLSLSRKIPAANVSLKSGKWERKKHMGVEVNGKVLGTIGLGRVGSEVAKRAKGFGMRVVAHDPFISQDKAKELGITLLGFKEVLATADFITLHTPLTKDTHHMIGKGEFELMKDGVRVINCARGGILDEDALKEAITAGKVAGAALDVFEHEPPDNDDLLELEEVIVTPHLGASTTEAQRAAAVVIADEVIGALSNKPVKNALNMLYVEEELMDTVKQYLVLAEKLGLLCAQLIPKSRRIEQFNVSYEGELGAVEAGIGKNTRMITVALLKNFLSWFTDGVNYVNAEAIAKKFGVKITESKTEGVENFTSLISITLRTEGEFETTVSGTLFGKDDPRIVRIDGFWMDASPSGHMLICSFIDKPRVIGPVCTILGDRSINITGMRVGREKIEGEAVMVLNVDNPVAGDIIEDIMKVENLIDVKLVKL</sequence>
<dbReference type="SUPFAM" id="SSF55021">
    <property type="entry name" value="ACT-like"/>
    <property type="match status" value="1"/>
</dbReference>
<keyword evidence="5 9" id="KW-0560">Oxidoreductase</keyword>
<dbReference type="SUPFAM" id="SSF51735">
    <property type="entry name" value="NAD(P)-binding Rossmann-fold domains"/>
    <property type="match status" value="1"/>
</dbReference>
<dbReference type="PANTHER" id="PTHR42938">
    <property type="entry name" value="FORMATE DEHYDROGENASE 1"/>
    <property type="match status" value="1"/>
</dbReference>
<dbReference type="Gene3D" id="3.30.1330.90">
    <property type="entry name" value="D-3-phosphoglycerate dehydrogenase, domain 3"/>
    <property type="match status" value="1"/>
</dbReference>
<evidence type="ECO:0000256" key="3">
    <source>
        <dbReference type="ARBA" id="ARBA00013143"/>
    </source>
</evidence>
<dbReference type="EMBL" id="MT631616">
    <property type="protein sequence ID" value="QNO55499.1"/>
    <property type="molecule type" value="Genomic_DNA"/>
</dbReference>
<evidence type="ECO:0000256" key="1">
    <source>
        <dbReference type="ARBA" id="ARBA00005216"/>
    </source>
</evidence>
<dbReference type="Gene3D" id="3.40.50.720">
    <property type="entry name" value="NAD(P)-binding Rossmann-like Domain"/>
    <property type="match status" value="2"/>
</dbReference>